<name>A0ABV2PA01_9MICC</name>
<dbReference type="Pfam" id="PF06445">
    <property type="entry name" value="GyrI-like"/>
    <property type="match status" value="1"/>
</dbReference>
<sequence>MDNTSDNHHCRRVKAYIDAVCPGAYRGGMKSDFKKLIHTYSAKHGEFSVVTVPPLQFLMIDGRGDPNSAQAYKDAVTTLYPVAYKLKFFSKNQLDKDYGVMPLEALWWADDMESFTSARDKSQWDWTLMNLIPEWITHEHFDAAREVVAKKGEAPALEGLRLEPLEEGMSVQTLHLGSYDDEAPVLEEMHNSFIPGQSLAMTGKHHEIYLGDPRRTAPEKLKTILRQPVMQVPG</sequence>
<evidence type="ECO:0000259" key="1">
    <source>
        <dbReference type="Pfam" id="PF06445"/>
    </source>
</evidence>
<organism evidence="2 3">
    <name type="scientific">Arthrobacter bambusae</name>
    <dbReference type="NCBI Taxonomy" id="1338426"/>
    <lineage>
        <taxon>Bacteria</taxon>
        <taxon>Bacillati</taxon>
        <taxon>Actinomycetota</taxon>
        <taxon>Actinomycetes</taxon>
        <taxon>Micrococcales</taxon>
        <taxon>Micrococcaceae</taxon>
        <taxon>Arthrobacter</taxon>
    </lineage>
</organism>
<dbReference type="InterPro" id="IPR029442">
    <property type="entry name" value="GyrI-like"/>
</dbReference>
<dbReference type="InterPro" id="IPR008319">
    <property type="entry name" value="GyrI-like_CCH_Lin2189-like"/>
</dbReference>
<comment type="caution">
    <text evidence="2">The sequence shown here is derived from an EMBL/GenBank/DDBJ whole genome shotgun (WGS) entry which is preliminary data.</text>
</comment>
<dbReference type="SUPFAM" id="SSF55136">
    <property type="entry name" value="Probable bacterial effector-binding domain"/>
    <property type="match status" value="1"/>
</dbReference>
<protein>
    <recommendedName>
        <fullName evidence="1">GyrI-like small molecule binding domain-containing protein</fullName>
    </recommendedName>
</protein>
<proteinExistence type="predicted"/>
<dbReference type="Gene3D" id="3.20.80.10">
    <property type="entry name" value="Regulatory factor, effector binding domain"/>
    <property type="match status" value="1"/>
</dbReference>
<dbReference type="PIRSF" id="PIRSF031644">
    <property type="entry name" value="UCP031644"/>
    <property type="match status" value="1"/>
</dbReference>
<evidence type="ECO:0000313" key="3">
    <source>
        <dbReference type="Proteomes" id="UP001549307"/>
    </source>
</evidence>
<dbReference type="InterPro" id="IPR011256">
    <property type="entry name" value="Reg_factor_effector_dom_sf"/>
</dbReference>
<gene>
    <name evidence="2" type="ORF">ABIE37_003403</name>
</gene>
<dbReference type="EMBL" id="JBEPSN010000009">
    <property type="protein sequence ID" value="MET4541605.1"/>
    <property type="molecule type" value="Genomic_DNA"/>
</dbReference>
<accession>A0ABV2PA01</accession>
<reference evidence="2 3" key="1">
    <citation type="submission" date="2024-06" db="EMBL/GenBank/DDBJ databases">
        <title>Sorghum-associated microbial communities from plants grown in Nebraska, USA.</title>
        <authorList>
            <person name="Schachtman D."/>
        </authorList>
    </citation>
    <scope>NUCLEOTIDE SEQUENCE [LARGE SCALE GENOMIC DNA]</scope>
    <source>
        <strain evidence="2 3">3552</strain>
    </source>
</reference>
<feature type="domain" description="GyrI-like small molecule binding" evidence="1">
    <location>
        <begin position="46"/>
        <end position="225"/>
    </location>
</feature>
<dbReference type="Proteomes" id="UP001549307">
    <property type="component" value="Unassembled WGS sequence"/>
</dbReference>
<evidence type="ECO:0000313" key="2">
    <source>
        <dbReference type="EMBL" id="MET4541605.1"/>
    </source>
</evidence>
<keyword evidence="3" id="KW-1185">Reference proteome</keyword>